<evidence type="ECO:0000313" key="3">
    <source>
        <dbReference type="Proteomes" id="UP000002035"/>
    </source>
</evidence>
<accession>C5FYP7</accession>
<name>C5FYP7_ARTOC</name>
<dbReference type="eggNOG" id="ENOG502R0Q7">
    <property type="taxonomic scope" value="Eukaryota"/>
</dbReference>
<proteinExistence type="predicted"/>
<dbReference type="VEuPathDB" id="FungiDB:MCYG_07464"/>
<dbReference type="HOGENOM" id="CLU_046151_0_0_1"/>
<organism evidence="2 3">
    <name type="scientific">Arthroderma otae (strain ATCC MYA-4605 / CBS 113480)</name>
    <name type="common">Microsporum canis</name>
    <dbReference type="NCBI Taxonomy" id="554155"/>
    <lineage>
        <taxon>Eukaryota</taxon>
        <taxon>Fungi</taxon>
        <taxon>Dikarya</taxon>
        <taxon>Ascomycota</taxon>
        <taxon>Pezizomycotina</taxon>
        <taxon>Eurotiomycetes</taxon>
        <taxon>Eurotiomycetidae</taxon>
        <taxon>Onygenales</taxon>
        <taxon>Arthrodermataceae</taxon>
        <taxon>Microsporum</taxon>
    </lineage>
</organism>
<feature type="compositionally biased region" description="Low complexity" evidence="1">
    <location>
        <begin position="229"/>
        <end position="239"/>
    </location>
</feature>
<dbReference type="OMA" id="WIKNDCE"/>
<sequence>MSIDIVKFPEDRRDWTEFVKQHSLGEASIHSTTCDSASKISTAQYLLLRSFWVIRSKIKSKDPKEWGIKRVNESEKWLNENKDWLAYLQNLSPITTYSAPPPRLGTFAYTWFTHQQVVSLPIKYDEGEAEDKNVSFSPIASRLRSSDKKAPPHEEEQSSSPLDKKTPSHGEERSSSPLDKKGYRTPPGQVTRSDGLFHHSDFDRAARDSTMEDLTRTFSHMKTGEESQKSPSQSLSSKSDATHKSDSTSNEHKYSPRSARRAFPKVEDEQIVNGFLIALLASICMYHNGVKLQWSPVRKGFKFGKKDAEEGNADKPYLFEARTDGHLASWNPGSKDVKPSAIIVEVKPTSREYNNRVIYQATAQMAAWIFQEPDPPGAKQPYRHQTAPQLR</sequence>
<feature type="compositionally biased region" description="Basic and acidic residues" evidence="1">
    <location>
        <begin position="144"/>
        <end position="182"/>
    </location>
</feature>
<keyword evidence="3" id="KW-1185">Reference proteome</keyword>
<dbReference type="RefSeq" id="XP_002843681.1">
    <property type="nucleotide sequence ID" value="XM_002843635.1"/>
</dbReference>
<dbReference type="Proteomes" id="UP000002035">
    <property type="component" value="Unassembled WGS sequence"/>
</dbReference>
<dbReference type="AlphaFoldDB" id="C5FYP7"/>
<feature type="region of interest" description="Disordered" evidence="1">
    <location>
        <begin position="372"/>
        <end position="391"/>
    </location>
</feature>
<reference evidence="3" key="1">
    <citation type="journal article" date="2012" name="MBio">
        <title>Comparative genome analysis of Trichophyton rubrum and related dermatophytes reveals candidate genes involved in infection.</title>
        <authorList>
            <person name="Martinez D.A."/>
            <person name="Oliver B.G."/>
            <person name="Graeser Y."/>
            <person name="Goldberg J.M."/>
            <person name="Li W."/>
            <person name="Martinez-Rossi N.M."/>
            <person name="Monod M."/>
            <person name="Shelest E."/>
            <person name="Barton R.C."/>
            <person name="Birch E."/>
            <person name="Brakhage A.A."/>
            <person name="Chen Z."/>
            <person name="Gurr S.J."/>
            <person name="Heiman D."/>
            <person name="Heitman J."/>
            <person name="Kosti I."/>
            <person name="Rossi A."/>
            <person name="Saif S."/>
            <person name="Samalova M."/>
            <person name="Saunders C.W."/>
            <person name="Shea T."/>
            <person name="Summerbell R.C."/>
            <person name="Xu J."/>
            <person name="Young S."/>
            <person name="Zeng Q."/>
            <person name="Birren B.W."/>
            <person name="Cuomo C.A."/>
            <person name="White T.C."/>
        </authorList>
    </citation>
    <scope>NUCLEOTIDE SEQUENCE [LARGE SCALE GENOMIC DNA]</scope>
    <source>
        <strain evidence="3">ATCC MYA-4605 / CBS 113480</strain>
    </source>
</reference>
<feature type="region of interest" description="Disordered" evidence="1">
    <location>
        <begin position="131"/>
        <end position="261"/>
    </location>
</feature>
<evidence type="ECO:0000313" key="2">
    <source>
        <dbReference type="EMBL" id="EEQ34645.1"/>
    </source>
</evidence>
<dbReference type="EMBL" id="DS995707">
    <property type="protein sequence ID" value="EEQ34645.1"/>
    <property type="molecule type" value="Genomic_DNA"/>
</dbReference>
<feature type="compositionally biased region" description="Basic and acidic residues" evidence="1">
    <location>
        <begin position="195"/>
        <end position="215"/>
    </location>
</feature>
<evidence type="ECO:0000256" key="1">
    <source>
        <dbReference type="SAM" id="MobiDB-lite"/>
    </source>
</evidence>
<protein>
    <submittedName>
        <fullName evidence="2">Uncharacterized protein</fullName>
    </submittedName>
</protein>
<gene>
    <name evidence="2" type="ORF">MCYG_07464</name>
</gene>
<dbReference type="GeneID" id="9225768"/>
<dbReference type="OrthoDB" id="4170444at2759"/>
<dbReference type="STRING" id="554155.C5FYP7"/>
<feature type="compositionally biased region" description="Basic and acidic residues" evidence="1">
    <location>
        <begin position="240"/>
        <end position="254"/>
    </location>
</feature>